<evidence type="ECO:0000313" key="5">
    <source>
        <dbReference type="Proteomes" id="UP000027456"/>
    </source>
</evidence>
<keyword evidence="5" id="KW-1185">Reference proteome</keyword>
<dbReference type="PANTHER" id="PTHR22812">
    <property type="entry name" value="CHROMOBOX PROTEIN"/>
    <property type="match status" value="1"/>
</dbReference>
<sequence length="71" mass="8416">EEYKVKAIVDHKQENGQWWYYIKWKGCGPESNNWEPRQNLEHTRKILNIFHAKLLKMACDSTKGLKRGALS</sequence>
<dbReference type="SMART" id="SM00298">
    <property type="entry name" value="CHROMO"/>
    <property type="match status" value="1"/>
</dbReference>
<dbReference type="PROSITE" id="PS50013">
    <property type="entry name" value="CHROMO_2"/>
    <property type="match status" value="1"/>
</dbReference>
<dbReference type="InterPro" id="IPR000953">
    <property type="entry name" value="Chromo/chromo_shadow_dom"/>
</dbReference>
<dbReference type="Proteomes" id="UP000027456">
    <property type="component" value="Unassembled WGS sequence"/>
</dbReference>
<organism evidence="4 5">
    <name type="scientific">Rhizoctonia solani 123E</name>
    <dbReference type="NCBI Taxonomy" id="1423351"/>
    <lineage>
        <taxon>Eukaryota</taxon>
        <taxon>Fungi</taxon>
        <taxon>Dikarya</taxon>
        <taxon>Basidiomycota</taxon>
        <taxon>Agaricomycotina</taxon>
        <taxon>Agaricomycetes</taxon>
        <taxon>Cantharellales</taxon>
        <taxon>Ceratobasidiaceae</taxon>
        <taxon>Rhizoctonia</taxon>
    </lineage>
</organism>
<evidence type="ECO:0000256" key="2">
    <source>
        <dbReference type="ARBA" id="ARBA00023242"/>
    </source>
</evidence>
<gene>
    <name evidence="4" type="ORF">V565_314350</name>
</gene>
<evidence type="ECO:0000256" key="1">
    <source>
        <dbReference type="ARBA" id="ARBA00004123"/>
    </source>
</evidence>
<dbReference type="InterPro" id="IPR016197">
    <property type="entry name" value="Chromo-like_dom_sf"/>
</dbReference>
<dbReference type="GO" id="GO:0006338">
    <property type="term" value="P:chromatin remodeling"/>
    <property type="evidence" value="ECO:0007669"/>
    <property type="project" value="UniProtKB-ARBA"/>
</dbReference>
<feature type="non-terminal residue" evidence="4">
    <location>
        <position position="1"/>
    </location>
</feature>
<comment type="subcellular location">
    <subcellularLocation>
        <location evidence="1">Nucleus</location>
    </subcellularLocation>
</comment>
<dbReference type="HOGENOM" id="CLU_000384_31_4_1"/>
<dbReference type="Pfam" id="PF00385">
    <property type="entry name" value="Chromo"/>
    <property type="match status" value="1"/>
</dbReference>
<dbReference type="GO" id="GO:0005634">
    <property type="term" value="C:nucleus"/>
    <property type="evidence" value="ECO:0007669"/>
    <property type="project" value="UniProtKB-SubCell"/>
</dbReference>
<evidence type="ECO:0000313" key="4">
    <source>
        <dbReference type="EMBL" id="KEP45127.1"/>
    </source>
</evidence>
<dbReference type="Gene3D" id="2.40.50.40">
    <property type="match status" value="1"/>
</dbReference>
<accession>A0A074S4V0</accession>
<dbReference type="EMBL" id="AZST01002213">
    <property type="protein sequence ID" value="KEP45127.1"/>
    <property type="molecule type" value="Genomic_DNA"/>
</dbReference>
<dbReference type="OrthoDB" id="3268967at2759"/>
<feature type="domain" description="Chromo" evidence="3">
    <location>
        <begin position="3"/>
        <end position="53"/>
    </location>
</feature>
<keyword evidence="2" id="KW-0539">Nucleus</keyword>
<comment type="caution">
    <text evidence="4">The sequence shown here is derived from an EMBL/GenBank/DDBJ whole genome shotgun (WGS) entry which is preliminary data.</text>
</comment>
<proteinExistence type="predicted"/>
<evidence type="ECO:0000259" key="3">
    <source>
        <dbReference type="PROSITE" id="PS50013"/>
    </source>
</evidence>
<name>A0A074S4V0_9AGAM</name>
<dbReference type="InterPro" id="IPR023780">
    <property type="entry name" value="Chromo_domain"/>
</dbReference>
<protein>
    <submittedName>
        <fullName evidence="4">Putative Transposon Tf2-1 polyprotein</fullName>
    </submittedName>
</protein>
<dbReference type="InterPro" id="IPR051219">
    <property type="entry name" value="Heterochromatin_chromo-domain"/>
</dbReference>
<dbReference type="SUPFAM" id="SSF54160">
    <property type="entry name" value="Chromo domain-like"/>
    <property type="match status" value="1"/>
</dbReference>
<dbReference type="STRING" id="1423351.A0A074S4V0"/>
<dbReference type="AlphaFoldDB" id="A0A074S4V0"/>
<reference evidence="4 5" key="1">
    <citation type="submission" date="2013-12" db="EMBL/GenBank/DDBJ databases">
        <authorList>
            <person name="Cubeta M."/>
            <person name="Pakala S."/>
            <person name="Fedorova N."/>
            <person name="Thomas E."/>
            <person name="Dean R."/>
            <person name="Jabaji S."/>
            <person name="Neate S."/>
            <person name="Toda T."/>
            <person name="Tavantzis S."/>
            <person name="Vilgalys R."/>
            <person name="Bharathan N."/>
            <person name="Pakala S."/>
            <person name="Losada L.S."/>
            <person name="Zafar N."/>
            <person name="Nierman W."/>
        </authorList>
    </citation>
    <scope>NUCLEOTIDE SEQUENCE [LARGE SCALE GENOMIC DNA]</scope>
    <source>
        <strain evidence="4 5">123E</strain>
    </source>
</reference>